<reference evidence="1 2" key="1">
    <citation type="submission" date="2011-11" db="EMBL/GenBank/DDBJ databases">
        <authorList>
            <person name="Weinstock G."/>
            <person name="Sodergren E."/>
            <person name="Clifton S."/>
            <person name="Fulton L."/>
            <person name="Fulton B."/>
            <person name="Courtney L."/>
            <person name="Fronick C."/>
            <person name="Harrison M."/>
            <person name="Strong C."/>
            <person name="Farmer C."/>
            <person name="Delahaunty K."/>
            <person name="Markovic C."/>
            <person name="Hall O."/>
            <person name="Minx P."/>
            <person name="Tomlinson C."/>
            <person name="Mitreva M."/>
            <person name="Hou S."/>
            <person name="Chen J."/>
            <person name="Wollam A."/>
            <person name="Pepin K.H."/>
            <person name="Johnson M."/>
            <person name="Bhonagiri V."/>
            <person name="Zhang X."/>
            <person name="Suruliraj S."/>
            <person name="Warren W."/>
            <person name="Chinwalla A."/>
            <person name="Mardis E.R."/>
            <person name="Wilson R.K."/>
        </authorList>
    </citation>
    <scope>NUCLEOTIDE SEQUENCE [LARGE SCALE GENOMIC DNA]</scope>
    <source>
        <strain evidence="1 2">YIT 11816</strain>
    </source>
</reference>
<evidence type="ECO:0008006" key="3">
    <source>
        <dbReference type="Google" id="ProtNLM"/>
    </source>
</evidence>
<evidence type="ECO:0000313" key="1">
    <source>
        <dbReference type="EMBL" id="EHY30891.1"/>
    </source>
</evidence>
<dbReference type="STRING" id="762967.HMPREF9440_01732"/>
<proteinExistence type="predicted"/>
<sequence>MSTVDLIAKAIEEKKSLAFGYHGNDRVVSPYAYGLNGANEVTMMAYQTEGGSTSGVTRKLRYFTVADMLGTAVSESPWEAPAPETEAGFGKFLQIYARI</sequence>
<dbReference type="OrthoDB" id="1493123at2"/>
<accession>H3KG54</accession>
<name>H3KG54_9BURK</name>
<dbReference type="AlphaFoldDB" id="H3KG54"/>
<organism evidence="1 2">
    <name type="scientific">Sutterella parvirubra YIT 11816</name>
    <dbReference type="NCBI Taxonomy" id="762967"/>
    <lineage>
        <taxon>Bacteria</taxon>
        <taxon>Pseudomonadati</taxon>
        <taxon>Pseudomonadota</taxon>
        <taxon>Betaproteobacteria</taxon>
        <taxon>Burkholderiales</taxon>
        <taxon>Sutterellaceae</taxon>
        <taxon>Sutterella</taxon>
    </lineage>
</organism>
<keyword evidence="2" id="KW-1185">Reference proteome</keyword>
<gene>
    <name evidence="1" type="ORF">HMPREF9440_01732</name>
</gene>
<dbReference type="HOGENOM" id="CLU_152989_0_1_4"/>
<dbReference type="PROSITE" id="PS52050">
    <property type="entry name" value="WYL"/>
    <property type="match status" value="1"/>
</dbReference>
<evidence type="ECO:0000313" key="2">
    <source>
        <dbReference type="Proteomes" id="UP000004956"/>
    </source>
</evidence>
<protein>
    <recommendedName>
        <fullName evidence="3">WYL domain-containing protein</fullName>
    </recommendedName>
</protein>
<dbReference type="EMBL" id="AFBQ01000260">
    <property type="protein sequence ID" value="EHY30891.1"/>
    <property type="molecule type" value="Genomic_DNA"/>
</dbReference>
<dbReference type="RefSeq" id="WP_008542816.1">
    <property type="nucleotide sequence ID" value="NZ_JH604988.1"/>
</dbReference>
<dbReference type="PATRIC" id="fig|762967.3.peg.1360"/>
<dbReference type="Proteomes" id="UP000004956">
    <property type="component" value="Unassembled WGS sequence"/>
</dbReference>
<comment type="caution">
    <text evidence="1">The sequence shown here is derived from an EMBL/GenBank/DDBJ whole genome shotgun (WGS) entry which is preliminary data.</text>
</comment>